<dbReference type="InterPro" id="IPR025662">
    <property type="entry name" value="Sigma_54_int_dom_ATP-bd_1"/>
</dbReference>
<evidence type="ECO:0000256" key="5">
    <source>
        <dbReference type="ARBA" id="ARBA00023288"/>
    </source>
</evidence>
<keyword evidence="5" id="KW-0449">Lipoprotein</keyword>
<evidence type="ECO:0000256" key="1">
    <source>
        <dbReference type="ARBA" id="ARBA00022448"/>
    </source>
</evidence>
<dbReference type="InterPro" id="IPR050227">
    <property type="entry name" value="Rab"/>
</dbReference>
<dbReference type="CDD" id="cd00154">
    <property type="entry name" value="Rab"/>
    <property type="match status" value="1"/>
</dbReference>
<dbReference type="OMA" id="FKNITSC"/>
<keyword evidence="2" id="KW-0547">Nucleotide-binding</keyword>
<dbReference type="InterPro" id="IPR027417">
    <property type="entry name" value="P-loop_NTPase"/>
</dbReference>
<dbReference type="NCBIfam" id="TIGR00231">
    <property type="entry name" value="small_GTP"/>
    <property type="match status" value="1"/>
</dbReference>
<protein>
    <submittedName>
        <fullName evidence="7">Ras-related protein Rab-13-like</fullName>
    </submittedName>
</protein>
<dbReference type="GO" id="GO:0003924">
    <property type="term" value="F:GTPase activity"/>
    <property type="evidence" value="ECO:0007669"/>
    <property type="project" value="InterPro"/>
</dbReference>
<dbReference type="SMART" id="SM00177">
    <property type="entry name" value="ARF"/>
    <property type="match status" value="1"/>
</dbReference>
<dbReference type="OrthoDB" id="9989112at2759"/>
<dbReference type="PROSITE" id="PS51419">
    <property type="entry name" value="RAB"/>
    <property type="match status" value="1"/>
</dbReference>
<dbReference type="PROSITE" id="PS00675">
    <property type="entry name" value="SIGMA54_INTERACT_1"/>
    <property type="match status" value="1"/>
</dbReference>
<dbReference type="SMART" id="SM00176">
    <property type="entry name" value="RAN"/>
    <property type="match status" value="1"/>
</dbReference>
<keyword evidence="6" id="KW-1185">Reference proteome</keyword>
<name>A0A6P6YBF5_DERPT</name>
<dbReference type="InterPro" id="IPR001806">
    <property type="entry name" value="Small_GTPase"/>
</dbReference>
<dbReference type="SMART" id="SM00174">
    <property type="entry name" value="RHO"/>
    <property type="match status" value="1"/>
</dbReference>
<dbReference type="Proteomes" id="UP000515146">
    <property type="component" value="Unplaced"/>
</dbReference>
<dbReference type="SUPFAM" id="SSF52540">
    <property type="entry name" value="P-loop containing nucleoside triphosphate hydrolases"/>
    <property type="match status" value="1"/>
</dbReference>
<dbReference type="PANTHER" id="PTHR47977">
    <property type="entry name" value="RAS-RELATED PROTEIN RAB"/>
    <property type="match status" value="1"/>
</dbReference>
<dbReference type="RefSeq" id="XP_027202768.1">
    <property type="nucleotide sequence ID" value="XM_027346967.1"/>
</dbReference>
<sequence length="204" mass="22700">MALLSTAKISDVLFKILLIGDSGVGKSSVMIRFVDGCYNCNFMSTIGKVKSMTIDDKVLKLHIWDTAGQERFKTVTSSYYRGAKGVIIVFDVCDKDSFDHVVTWLEDVKKYAGENIICLLIGNKCDEPEVRIISKTDAEELAALYNIPYFETSAKAGTNINEAFELLARNMLADSKLTDNRSSRSPIDVDLAKKETSYSCCKFT</sequence>
<organism evidence="6 7">
    <name type="scientific">Dermatophagoides pteronyssinus</name>
    <name type="common">European house dust mite</name>
    <dbReference type="NCBI Taxonomy" id="6956"/>
    <lineage>
        <taxon>Eukaryota</taxon>
        <taxon>Metazoa</taxon>
        <taxon>Ecdysozoa</taxon>
        <taxon>Arthropoda</taxon>
        <taxon>Chelicerata</taxon>
        <taxon>Arachnida</taxon>
        <taxon>Acari</taxon>
        <taxon>Acariformes</taxon>
        <taxon>Sarcoptiformes</taxon>
        <taxon>Astigmata</taxon>
        <taxon>Psoroptidia</taxon>
        <taxon>Analgoidea</taxon>
        <taxon>Pyroglyphidae</taxon>
        <taxon>Dermatophagoidinae</taxon>
        <taxon>Dermatophagoides</taxon>
    </lineage>
</organism>
<dbReference type="PROSITE" id="PS51421">
    <property type="entry name" value="RAS"/>
    <property type="match status" value="1"/>
</dbReference>
<dbReference type="PRINTS" id="PR00449">
    <property type="entry name" value="RASTRNSFRMNG"/>
</dbReference>
<dbReference type="KEGG" id="dpte:113796661"/>
<proteinExistence type="predicted"/>
<evidence type="ECO:0000256" key="3">
    <source>
        <dbReference type="ARBA" id="ARBA00022927"/>
    </source>
</evidence>
<reference evidence="7" key="1">
    <citation type="submission" date="2025-08" db="UniProtKB">
        <authorList>
            <consortium name="RefSeq"/>
        </authorList>
    </citation>
    <scope>IDENTIFICATION</scope>
    <source>
        <strain evidence="7">Airmid</strain>
    </source>
</reference>
<dbReference type="AlphaFoldDB" id="A0A6P6YBF5"/>
<dbReference type="GO" id="GO:0005525">
    <property type="term" value="F:GTP binding"/>
    <property type="evidence" value="ECO:0007669"/>
    <property type="project" value="UniProtKB-KW"/>
</dbReference>
<gene>
    <name evidence="7" type="primary">LOC113796661</name>
</gene>
<keyword evidence="1" id="KW-0813">Transport</keyword>
<dbReference type="Pfam" id="PF00071">
    <property type="entry name" value="Ras"/>
    <property type="match status" value="1"/>
</dbReference>
<dbReference type="SMART" id="SM00175">
    <property type="entry name" value="RAB"/>
    <property type="match status" value="1"/>
</dbReference>
<accession>A0A6P6YBF5</accession>
<dbReference type="GO" id="GO:0015031">
    <property type="term" value="P:protein transport"/>
    <property type="evidence" value="ECO:0007669"/>
    <property type="project" value="UniProtKB-KW"/>
</dbReference>
<dbReference type="Gene3D" id="3.40.50.300">
    <property type="entry name" value="P-loop containing nucleotide triphosphate hydrolases"/>
    <property type="match status" value="1"/>
</dbReference>
<dbReference type="FunFam" id="3.40.50.300:FF:001129">
    <property type="entry name" value="ras-related protein Rab-44 isoform X2"/>
    <property type="match status" value="1"/>
</dbReference>
<evidence type="ECO:0000313" key="7">
    <source>
        <dbReference type="RefSeq" id="XP_027202768.1"/>
    </source>
</evidence>
<evidence type="ECO:0000313" key="6">
    <source>
        <dbReference type="Proteomes" id="UP000515146"/>
    </source>
</evidence>
<dbReference type="SMART" id="SM00173">
    <property type="entry name" value="RAS"/>
    <property type="match status" value="1"/>
</dbReference>
<evidence type="ECO:0000256" key="4">
    <source>
        <dbReference type="ARBA" id="ARBA00023134"/>
    </source>
</evidence>
<dbReference type="InParanoid" id="A0A6P6YBF5"/>
<dbReference type="InterPro" id="IPR005225">
    <property type="entry name" value="Small_GTP-bd"/>
</dbReference>
<evidence type="ECO:0000256" key="2">
    <source>
        <dbReference type="ARBA" id="ARBA00022741"/>
    </source>
</evidence>
<keyword evidence="3" id="KW-0653">Protein transport</keyword>
<keyword evidence="4" id="KW-0342">GTP-binding</keyword>